<proteinExistence type="predicted"/>
<evidence type="ECO:0000256" key="1">
    <source>
        <dbReference type="SAM" id="MobiDB-lite"/>
    </source>
</evidence>
<dbReference type="AlphaFoldDB" id="A0A392UUE5"/>
<reference evidence="2 3" key="1">
    <citation type="journal article" date="2018" name="Front. Plant Sci.">
        <title>Red Clover (Trifolium pratense) and Zigzag Clover (T. medium) - A Picture of Genomic Similarities and Differences.</title>
        <authorList>
            <person name="Dluhosova J."/>
            <person name="Istvanek J."/>
            <person name="Nedelnik J."/>
            <person name="Repkova J."/>
        </authorList>
    </citation>
    <scope>NUCLEOTIDE SEQUENCE [LARGE SCALE GENOMIC DNA]</scope>
    <source>
        <strain evidence="3">cv. 10/8</strain>
        <tissue evidence="2">Leaf</tissue>
    </source>
</reference>
<protein>
    <submittedName>
        <fullName evidence="2">Uncharacterized protein</fullName>
    </submittedName>
</protein>
<evidence type="ECO:0000313" key="2">
    <source>
        <dbReference type="EMBL" id="MCI78609.1"/>
    </source>
</evidence>
<gene>
    <name evidence="2" type="ORF">A2U01_0099880</name>
</gene>
<dbReference type="Proteomes" id="UP000265520">
    <property type="component" value="Unassembled WGS sequence"/>
</dbReference>
<evidence type="ECO:0000313" key="3">
    <source>
        <dbReference type="Proteomes" id="UP000265520"/>
    </source>
</evidence>
<name>A0A392UUE5_9FABA</name>
<dbReference type="EMBL" id="LXQA010954832">
    <property type="protein sequence ID" value="MCI78609.1"/>
    <property type="molecule type" value="Genomic_DNA"/>
</dbReference>
<organism evidence="2 3">
    <name type="scientific">Trifolium medium</name>
    <dbReference type="NCBI Taxonomy" id="97028"/>
    <lineage>
        <taxon>Eukaryota</taxon>
        <taxon>Viridiplantae</taxon>
        <taxon>Streptophyta</taxon>
        <taxon>Embryophyta</taxon>
        <taxon>Tracheophyta</taxon>
        <taxon>Spermatophyta</taxon>
        <taxon>Magnoliopsida</taxon>
        <taxon>eudicotyledons</taxon>
        <taxon>Gunneridae</taxon>
        <taxon>Pentapetalae</taxon>
        <taxon>rosids</taxon>
        <taxon>fabids</taxon>
        <taxon>Fabales</taxon>
        <taxon>Fabaceae</taxon>
        <taxon>Papilionoideae</taxon>
        <taxon>50 kb inversion clade</taxon>
        <taxon>NPAAA clade</taxon>
        <taxon>Hologalegina</taxon>
        <taxon>IRL clade</taxon>
        <taxon>Trifolieae</taxon>
        <taxon>Trifolium</taxon>
    </lineage>
</organism>
<feature type="non-terminal residue" evidence="2">
    <location>
        <position position="1"/>
    </location>
</feature>
<keyword evidence="3" id="KW-1185">Reference proteome</keyword>
<feature type="region of interest" description="Disordered" evidence="1">
    <location>
        <begin position="1"/>
        <end position="37"/>
    </location>
</feature>
<comment type="caution">
    <text evidence="2">The sequence shown here is derived from an EMBL/GenBank/DDBJ whole genome shotgun (WGS) entry which is preliminary data.</text>
</comment>
<feature type="compositionally biased region" description="Acidic residues" evidence="1">
    <location>
        <begin position="24"/>
        <end position="37"/>
    </location>
</feature>
<accession>A0A392UUE5</accession>
<sequence>RTTTLVVVPFPSQPIQSEMKTEHEDGDEEDETYNSSL</sequence>